<sequence>MKRKRWKRGSVTIEATIALTAFLFAFMMLYDVVTLCRAQTKIGVAINNTAKEISQYSYIYGLTGIKGSLDQLNEAAGGTRVEINDVIKNVDSSFQAIQSLSQDASGMAESLSGDLQGGLDSWDKTGQSIKNVYDTVSAGSGDIKEDAGQLKESVTAVQAQIEAMAENPQQLMFGMAKMIVSEGISVAQSKLIAEPVSRALIKKHLKRAPGDTAEGCLKALEVVPDGSGSYLKGLDFTGSMLFPSQSDDILVVVTYKVKLFPYLPLDIEFTIRQTAITKGWLMGDGQTVDKTYLPTKTDAGKETETTPTPIVTPSPTPEPTNPLLAKTTLTKEQLYIYLKVNYGAVQADLYDVTGELPEDVQIPKNMTVLNGDKRIDWDQVPKNGYVLKANGEADKDEYDPKKGEVIDRYGPSNGTFTSPVIDGKSYSYDERSLPYVEDDSKYHQYEFTDDLSKLKEYITTCKDEELVKEIDSYMEYKNIKSYDELKSYQGKIAGGFGSDGGGIQYQLPLPVNILEELGIIKKIK</sequence>
<protein>
    <recommendedName>
        <fullName evidence="2">TNT domain-containing protein</fullName>
    </recommendedName>
</protein>
<reference evidence="3 4" key="1">
    <citation type="submission" date="2016-12" db="EMBL/GenBank/DDBJ databases">
        <authorList>
            <person name="Song W.-J."/>
            <person name="Kurnit D.M."/>
        </authorList>
    </citation>
    <scope>NUCLEOTIDE SEQUENCE [LARGE SCALE GENOMIC DNA]</scope>
    <source>
        <strain evidence="3 4">DSM 12503</strain>
    </source>
</reference>
<gene>
    <name evidence="3" type="ORF">SAMN02745217_01677</name>
</gene>
<keyword evidence="4" id="KW-1185">Reference proteome</keyword>
<dbReference type="EMBL" id="FRFD01000005">
    <property type="protein sequence ID" value="SHO48101.1"/>
    <property type="molecule type" value="Genomic_DNA"/>
</dbReference>
<evidence type="ECO:0000256" key="1">
    <source>
        <dbReference type="SAM" id="MobiDB-lite"/>
    </source>
</evidence>
<organism evidence="3 4">
    <name type="scientific">Anaerocolumna xylanovorans DSM 12503</name>
    <dbReference type="NCBI Taxonomy" id="1121345"/>
    <lineage>
        <taxon>Bacteria</taxon>
        <taxon>Bacillati</taxon>
        <taxon>Bacillota</taxon>
        <taxon>Clostridia</taxon>
        <taxon>Lachnospirales</taxon>
        <taxon>Lachnospiraceae</taxon>
        <taxon>Anaerocolumna</taxon>
    </lineage>
</organism>
<dbReference type="Proteomes" id="UP000184612">
    <property type="component" value="Unassembled WGS sequence"/>
</dbReference>
<feature type="domain" description="TNT" evidence="2">
    <location>
        <begin position="402"/>
        <end position="452"/>
    </location>
</feature>
<evidence type="ECO:0000313" key="3">
    <source>
        <dbReference type="EMBL" id="SHO48101.1"/>
    </source>
</evidence>
<accession>A0A1M7Y681</accession>
<dbReference type="STRING" id="1121345.SAMN02745217_01677"/>
<dbReference type="RefSeq" id="WP_084558560.1">
    <property type="nucleotide sequence ID" value="NZ_FRFD01000005.1"/>
</dbReference>
<feature type="compositionally biased region" description="Pro residues" evidence="1">
    <location>
        <begin position="310"/>
        <end position="320"/>
    </location>
</feature>
<feature type="region of interest" description="Disordered" evidence="1">
    <location>
        <begin position="297"/>
        <end position="322"/>
    </location>
</feature>
<proteinExistence type="predicted"/>
<name>A0A1M7Y681_9FIRM</name>
<dbReference type="OrthoDB" id="2051443at2"/>
<dbReference type="AlphaFoldDB" id="A0A1M7Y681"/>
<dbReference type="InterPro" id="IPR025331">
    <property type="entry name" value="TNT"/>
</dbReference>
<dbReference type="GO" id="GO:0050135">
    <property type="term" value="F:NADP+ nucleosidase activity"/>
    <property type="evidence" value="ECO:0007669"/>
    <property type="project" value="InterPro"/>
</dbReference>
<dbReference type="Pfam" id="PF14021">
    <property type="entry name" value="TNT"/>
    <property type="match status" value="1"/>
</dbReference>
<evidence type="ECO:0000313" key="4">
    <source>
        <dbReference type="Proteomes" id="UP000184612"/>
    </source>
</evidence>
<evidence type="ECO:0000259" key="2">
    <source>
        <dbReference type="Pfam" id="PF14021"/>
    </source>
</evidence>